<organism evidence="1 2">
    <name type="scientific">Symmachiella macrocystis</name>
    <dbReference type="NCBI Taxonomy" id="2527985"/>
    <lineage>
        <taxon>Bacteria</taxon>
        <taxon>Pseudomonadati</taxon>
        <taxon>Planctomycetota</taxon>
        <taxon>Planctomycetia</taxon>
        <taxon>Planctomycetales</taxon>
        <taxon>Planctomycetaceae</taxon>
        <taxon>Symmachiella</taxon>
    </lineage>
</organism>
<reference evidence="1 2" key="1">
    <citation type="submission" date="2019-02" db="EMBL/GenBank/DDBJ databases">
        <title>Deep-cultivation of Planctomycetes and their phenomic and genomic characterization uncovers novel biology.</title>
        <authorList>
            <person name="Wiegand S."/>
            <person name="Jogler M."/>
            <person name="Boedeker C."/>
            <person name="Pinto D."/>
            <person name="Vollmers J."/>
            <person name="Rivas-Marin E."/>
            <person name="Kohn T."/>
            <person name="Peeters S.H."/>
            <person name="Heuer A."/>
            <person name="Rast P."/>
            <person name="Oberbeckmann S."/>
            <person name="Bunk B."/>
            <person name="Jeske O."/>
            <person name="Meyerdierks A."/>
            <person name="Storesund J.E."/>
            <person name="Kallscheuer N."/>
            <person name="Luecker S."/>
            <person name="Lage O.M."/>
            <person name="Pohl T."/>
            <person name="Merkel B.J."/>
            <person name="Hornburger P."/>
            <person name="Mueller R.-W."/>
            <person name="Bruemmer F."/>
            <person name="Labrenz M."/>
            <person name="Spormann A.M."/>
            <person name="Op Den Camp H."/>
            <person name="Overmann J."/>
            <person name="Amann R."/>
            <person name="Jetten M.S.M."/>
            <person name="Mascher T."/>
            <person name="Medema M.H."/>
            <person name="Devos D.P."/>
            <person name="Kaster A.-K."/>
            <person name="Ovreas L."/>
            <person name="Rohde M."/>
            <person name="Galperin M.Y."/>
            <person name="Jogler C."/>
        </authorList>
    </citation>
    <scope>NUCLEOTIDE SEQUENCE [LARGE SCALE GENOMIC DNA]</scope>
    <source>
        <strain evidence="1 2">CA54</strain>
    </source>
</reference>
<keyword evidence="2" id="KW-1185">Reference proteome</keyword>
<accession>A0A5C6BNH7</accession>
<proteinExistence type="predicted"/>
<gene>
    <name evidence="1" type="ORF">CA54_21050</name>
</gene>
<name>A0A5C6BNH7_9PLAN</name>
<dbReference type="Proteomes" id="UP000320735">
    <property type="component" value="Unassembled WGS sequence"/>
</dbReference>
<protein>
    <submittedName>
        <fullName evidence="1">Uncharacterized protein</fullName>
    </submittedName>
</protein>
<sequence>MLHIVVRQFVPQYGCRPSCDVLHRRGTTLGSPFLGRTGCYYPLLAAENQSGDSAARAARRIAAYITVK</sequence>
<comment type="caution">
    <text evidence="1">The sequence shown here is derived from an EMBL/GenBank/DDBJ whole genome shotgun (WGS) entry which is preliminary data.</text>
</comment>
<evidence type="ECO:0000313" key="1">
    <source>
        <dbReference type="EMBL" id="TWU13272.1"/>
    </source>
</evidence>
<evidence type="ECO:0000313" key="2">
    <source>
        <dbReference type="Proteomes" id="UP000320735"/>
    </source>
</evidence>
<dbReference type="EMBL" id="SJPP01000001">
    <property type="protein sequence ID" value="TWU13272.1"/>
    <property type="molecule type" value="Genomic_DNA"/>
</dbReference>
<dbReference type="AlphaFoldDB" id="A0A5C6BNH7"/>